<keyword evidence="2" id="KW-0812">Transmembrane</keyword>
<dbReference type="RefSeq" id="XP_003022380.1">
    <property type="nucleotide sequence ID" value="XM_003022334.1"/>
</dbReference>
<evidence type="ECO:0000313" key="3">
    <source>
        <dbReference type="EMBL" id="EFE41762.1"/>
    </source>
</evidence>
<gene>
    <name evidence="3" type="ORF">TRV_03507</name>
</gene>
<feature type="non-terminal residue" evidence="3">
    <location>
        <position position="1"/>
    </location>
</feature>
<evidence type="ECO:0000313" key="4">
    <source>
        <dbReference type="Proteomes" id="UP000008383"/>
    </source>
</evidence>
<evidence type="ECO:0000256" key="1">
    <source>
        <dbReference type="SAM" id="MobiDB-lite"/>
    </source>
</evidence>
<dbReference type="EMBL" id="ACYE01000181">
    <property type="protein sequence ID" value="EFE41762.1"/>
    <property type="molecule type" value="Genomic_DNA"/>
</dbReference>
<accession>D4D8R9</accession>
<name>D4D8R9_TRIVH</name>
<dbReference type="KEGG" id="tve:TRV_03507"/>
<protein>
    <submittedName>
        <fullName evidence="3">Uncharacterized protein</fullName>
    </submittedName>
</protein>
<organism evidence="3 4">
    <name type="scientific">Trichophyton verrucosum (strain HKI 0517)</name>
    <dbReference type="NCBI Taxonomy" id="663202"/>
    <lineage>
        <taxon>Eukaryota</taxon>
        <taxon>Fungi</taxon>
        <taxon>Dikarya</taxon>
        <taxon>Ascomycota</taxon>
        <taxon>Pezizomycotina</taxon>
        <taxon>Eurotiomycetes</taxon>
        <taxon>Eurotiomycetidae</taxon>
        <taxon>Onygenales</taxon>
        <taxon>Arthrodermataceae</taxon>
        <taxon>Trichophyton</taxon>
    </lineage>
</organism>
<feature type="region of interest" description="Disordered" evidence="1">
    <location>
        <begin position="80"/>
        <end position="101"/>
    </location>
</feature>
<keyword evidence="4" id="KW-1185">Reference proteome</keyword>
<keyword evidence="2" id="KW-0472">Membrane</keyword>
<proteinExistence type="predicted"/>
<reference evidence="4" key="1">
    <citation type="journal article" date="2011" name="Genome Biol.">
        <title>Comparative and functional genomics provide insights into the pathogenicity of dermatophytic fungi.</title>
        <authorList>
            <person name="Burmester A."/>
            <person name="Shelest E."/>
            <person name="Gloeckner G."/>
            <person name="Heddergott C."/>
            <person name="Schindler S."/>
            <person name="Staib P."/>
            <person name="Heidel A."/>
            <person name="Felder M."/>
            <person name="Petzold A."/>
            <person name="Szafranski K."/>
            <person name="Feuermann M."/>
            <person name="Pedruzzi I."/>
            <person name="Priebe S."/>
            <person name="Groth M."/>
            <person name="Winkler R."/>
            <person name="Li W."/>
            <person name="Kniemeyer O."/>
            <person name="Schroeckh V."/>
            <person name="Hertweck C."/>
            <person name="Hube B."/>
            <person name="White T.C."/>
            <person name="Platzer M."/>
            <person name="Guthke R."/>
            <person name="Heitman J."/>
            <person name="Woestemeyer J."/>
            <person name="Zipfel P.F."/>
            <person name="Monod M."/>
            <person name="Brakhage A.A."/>
        </authorList>
    </citation>
    <scope>NUCLEOTIDE SEQUENCE [LARGE SCALE GENOMIC DNA]</scope>
    <source>
        <strain evidence="4">HKI 0517</strain>
    </source>
</reference>
<evidence type="ECO:0000256" key="2">
    <source>
        <dbReference type="SAM" id="Phobius"/>
    </source>
</evidence>
<comment type="caution">
    <text evidence="3">The sequence shown here is derived from an EMBL/GenBank/DDBJ whole genome shotgun (WGS) entry which is preliminary data.</text>
</comment>
<keyword evidence="2" id="KW-1133">Transmembrane helix</keyword>
<dbReference type="HOGENOM" id="CLU_1334755_0_0_1"/>
<dbReference type="Proteomes" id="UP000008383">
    <property type="component" value="Unassembled WGS sequence"/>
</dbReference>
<dbReference type="AlphaFoldDB" id="D4D8R9"/>
<sequence length="206" mass="23502">PKAFILWHAFLAFPYTLLFFSLLPRACRPMCGHRVDLHPPAEDQPTNPRSLTHAHFLRLTKASRTRRGHGMTWADAAGEAKEGHRGSLEANHSQQPAGHIPNPLYRTLHGTDRSKYVYILLETFFSNDLCSTFEEKESQKTKKGVSSPYERICRIYVDLSGRSTLPPSLPPPPPPLPFFFFFSRRVNFCNPNLITFASYLAFGQIW</sequence>
<dbReference type="GeneID" id="9580923"/>
<feature type="transmembrane region" description="Helical" evidence="2">
    <location>
        <begin position="6"/>
        <end position="24"/>
    </location>
</feature>